<proteinExistence type="predicted"/>
<feature type="region of interest" description="Disordered" evidence="1">
    <location>
        <begin position="29"/>
        <end position="64"/>
    </location>
</feature>
<evidence type="ECO:0000313" key="3">
    <source>
        <dbReference type="Proteomes" id="UP001232148"/>
    </source>
</evidence>
<evidence type="ECO:0000313" key="2">
    <source>
        <dbReference type="EMBL" id="KAK2021467.1"/>
    </source>
</evidence>
<reference evidence="2" key="1">
    <citation type="submission" date="2021-06" db="EMBL/GenBank/DDBJ databases">
        <title>Comparative genomics, transcriptomics and evolutionary studies reveal genomic signatures of adaptation to plant cell wall in hemibiotrophic fungi.</title>
        <authorList>
            <consortium name="DOE Joint Genome Institute"/>
            <person name="Baroncelli R."/>
            <person name="Diaz J.F."/>
            <person name="Benocci T."/>
            <person name="Peng M."/>
            <person name="Battaglia E."/>
            <person name="Haridas S."/>
            <person name="Andreopoulos W."/>
            <person name="Labutti K."/>
            <person name="Pangilinan J."/>
            <person name="Floch G.L."/>
            <person name="Makela M.R."/>
            <person name="Henrissat B."/>
            <person name="Grigoriev I.V."/>
            <person name="Crouch J.A."/>
            <person name="De Vries R.P."/>
            <person name="Sukno S.A."/>
            <person name="Thon M.R."/>
        </authorList>
    </citation>
    <scope>NUCLEOTIDE SEQUENCE</scope>
    <source>
        <strain evidence="2">MAFF235873</strain>
    </source>
</reference>
<feature type="compositionally biased region" description="Basic and acidic residues" evidence="1">
    <location>
        <begin position="150"/>
        <end position="173"/>
    </location>
</feature>
<protein>
    <submittedName>
        <fullName evidence="2">Uncharacterized protein</fullName>
    </submittedName>
</protein>
<feature type="region of interest" description="Disordered" evidence="1">
    <location>
        <begin position="120"/>
        <end position="173"/>
    </location>
</feature>
<name>A0AAD9H435_9PEZI</name>
<accession>A0AAD9H435</accession>
<sequence length="173" mass="19457">MPPPPPLSGSSRWVMIWSSRHRIHTQTLPQSQVSHPYHVHPSNNQHPRPLSVSDPRAAGEGGGLSAGLEARRMYSKYLAALATPQARRSFAVFHRRQVLLGTSSVRFLHLSLSPLSPCVPRPSRRLQSPNVQASDYRLAQRKPCASSERAGNDPIRERRRTTYIEPGRRKEFA</sequence>
<keyword evidence="3" id="KW-1185">Reference proteome</keyword>
<gene>
    <name evidence="2" type="ORF">LX32DRAFT_250923</name>
</gene>
<evidence type="ECO:0000256" key="1">
    <source>
        <dbReference type="SAM" id="MobiDB-lite"/>
    </source>
</evidence>
<dbReference type="EMBL" id="MU843103">
    <property type="protein sequence ID" value="KAK2021467.1"/>
    <property type="molecule type" value="Genomic_DNA"/>
</dbReference>
<dbReference type="Proteomes" id="UP001232148">
    <property type="component" value="Unassembled WGS sequence"/>
</dbReference>
<dbReference type="AlphaFoldDB" id="A0AAD9H435"/>
<organism evidence="2 3">
    <name type="scientific">Colletotrichum zoysiae</name>
    <dbReference type="NCBI Taxonomy" id="1216348"/>
    <lineage>
        <taxon>Eukaryota</taxon>
        <taxon>Fungi</taxon>
        <taxon>Dikarya</taxon>
        <taxon>Ascomycota</taxon>
        <taxon>Pezizomycotina</taxon>
        <taxon>Sordariomycetes</taxon>
        <taxon>Hypocreomycetidae</taxon>
        <taxon>Glomerellales</taxon>
        <taxon>Glomerellaceae</taxon>
        <taxon>Colletotrichum</taxon>
        <taxon>Colletotrichum graminicola species complex</taxon>
    </lineage>
</organism>
<comment type="caution">
    <text evidence="2">The sequence shown here is derived from an EMBL/GenBank/DDBJ whole genome shotgun (WGS) entry which is preliminary data.</text>
</comment>